<gene>
    <name evidence="2" type="ORF">ACCI51_10840</name>
</gene>
<sequence length="236" mass="26698">MEMQLELLEANKDLLIEQTRAHPFLKRCRDGSITMEELKIFLVQQGIYSRYFVRYLCAMMANLPSNKEVHELAENLMEELGLEPDSPKPHAEIYREMLEHFDLSLENAEILPGTQHLVDTMFQHCRDLRASSGLGALCLGAEALVPDLYSDIVAGFRACGVADEQLTFFLLHIECDDGHAETIRDIMVEIGSKDASQLDVMLGAGRRLVQARQQFFDSIETAYRTSRQSHPQAIPA</sequence>
<dbReference type="EMBL" id="JBGMEL010000009">
    <property type="protein sequence ID" value="MFA0791042.1"/>
    <property type="molecule type" value="Genomic_DNA"/>
</dbReference>
<comment type="caution">
    <text evidence="2">The sequence shown here is derived from an EMBL/GenBank/DDBJ whole genome shotgun (WGS) entry which is preliminary data.</text>
</comment>
<protein>
    <submittedName>
        <fullName evidence="2">TenA family transcriptional regulator</fullName>
    </submittedName>
</protein>
<dbReference type="InterPro" id="IPR039068">
    <property type="entry name" value="PqqC-like"/>
</dbReference>
<name>A0ABV4NNC9_9GAMM</name>
<dbReference type="PANTHER" id="PTHR40279:SF3">
    <property type="entry name" value="4-AMINOBENZOATE SYNTHASE"/>
    <property type="match status" value="1"/>
</dbReference>
<dbReference type="InterPro" id="IPR016084">
    <property type="entry name" value="Haem_Oase-like_multi-hlx"/>
</dbReference>
<evidence type="ECO:0000256" key="1">
    <source>
        <dbReference type="ARBA" id="ARBA00023002"/>
    </source>
</evidence>
<proteinExistence type="predicted"/>
<dbReference type="RefSeq" id="WP_371843565.1">
    <property type="nucleotide sequence ID" value="NZ_JBGMEL010000009.1"/>
</dbReference>
<dbReference type="SMART" id="SM01236">
    <property type="entry name" value="Haem_oxygenase_2"/>
    <property type="match status" value="1"/>
</dbReference>
<accession>A0ABV4NNC9</accession>
<dbReference type="SUPFAM" id="SSF48613">
    <property type="entry name" value="Heme oxygenase-like"/>
    <property type="match status" value="1"/>
</dbReference>
<evidence type="ECO:0000313" key="3">
    <source>
        <dbReference type="Proteomes" id="UP001569414"/>
    </source>
</evidence>
<dbReference type="PANTHER" id="PTHR40279">
    <property type="entry name" value="PQQC-LIKE PROTEIN"/>
    <property type="match status" value="1"/>
</dbReference>
<organism evidence="2 3">
    <name type="scientific">Microbulbifer echini</name>
    <dbReference type="NCBI Taxonomy" id="1529067"/>
    <lineage>
        <taxon>Bacteria</taxon>
        <taxon>Pseudomonadati</taxon>
        <taxon>Pseudomonadota</taxon>
        <taxon>Gammaproteobacteria</taxon>
        <taxon>Cellvibrionales</taxon>
        <taxon>Microbulbiferaceae</taxon>
        <taxon>Microbulbifer</taxon>
    </lineage>
</organism>
<dbReference type="Pfam" id="PF14518">
    <property type="entry name" value="Haem_oxygenas_2"/>
    <property type="match status" value="1"/>
</dbReference>
<evidence type="ECO:0000313" key="2">
    <source>
        <dbReference type="EMBL" id="MFA0791042.1"/>
    </source>
</evidence>
<dbReference type="Proteomes" id="UP001569414">
    <property type="component" value="Unassembled WGS sequence"/>
</dbReference>
<keyword evidence="1" id="KW-0560">Oxidoreductase</keyword>
<keyword evidence="3" id="KW-1185">Reference proteome</keyword>
<reference evidence="2 3" key="1">
    <citation type="submission" date="2024-08" db="EMBL/GenBank/DDBJ databases">
        <authorList>
            <person name="Ishaq N."/>
        </authorList>
    </citation>
    <scope>NUCLEOTIDE SEQUENCE [LARGE SCALE GENOMIC DNA]</scope>
    <source>
        <strain evidence="2 3">JCM 30400</strain>
    </source>
</reference>
<dbReference type="Gene3D" id="1.20.910.10">
    <property type="entry name" value="Heme oxygenase-like"/>
    <property type="match status" value="1"/>
</dbReference>